<dbReference type="InterPro" id="IPR011701">
    <property type="entry name" value="MFS"/>
</dbReference>
<dbReference type="GO" id="GO:0005886">
    <property type="term" value="C:plasma membrane"/>
    <property type="evidence" value="ECO:0007669"/>
    <property type="project" value="UniProtKB-SubCell"/>
</dbReference>
<dbReference type="SUPFAM" id="SSF103473">
    <property type="entry name" value="MFS general substrate transporter"/>
    <property type="match status" value="1"/>
</dbReference>
<evidence type="ECO:0000256" key="5">
    <source>
        <dbReference type="ARBA" id="ARBA00023136"/>
    </source>
</evidence>
<dbReference type="GO" id="GO:0022857">
    <property type="term" value="F:transmembrane transporter activity"/>
    <property type="evidence" value="ECO:0007669"/>
    <property type="project" value="InterPro"/>
</dbReference>
<dbReference type="CDD" id="cd06173">
    <property type="entry name" value="MFS_MefA_like"/>
    <property type="match status" value="1"/>
</dbReference>
<dbReference type="InterPro" id="IPR036259">
    <property type="entry name" value="MFS_trans_sf"/>
</dbReference>
<keyword evidence="5 6" id="KW-0472">Membrane</keyword>
<feature type="transmembrane region" description="Helical" evidence="6">
    <location>
        <begin position="240"/>
        <end position="262"/>
    </location>
</feature>
<evidence type="ECO:0000313" key="7">
    <source>
        <dbReference type="EMBL" id="GHO90955.1"/>
    </source>
</evidence>
<dbReference type="RefSeq" id="WP_220201888.1">
    <property type="nucleotide sequence ID" value="NZ_BNJK01000001.1"/>
</dbReference>
<evidence type="ECO:0000256" key="3">
    <source>
        <dbReference type="ARBA" id="ARBA00022692"/>
    </source>
</evidence>
<keyword evidence="4 6" id="KW-1133">Transmembrane helix</keyword>
<evidence type="ECO:0000256" key="6">
    <source>
        <dbReference type="SAM" id="Phobius"/>
    </source>
</evidence>
<keyword evidence="8" id="KW-1185">Reference proteome</keyword>
<evidence type="ECO:0000256" key="4">
    <source>
        <dbReference type="ARBA" id="ARBA00022989"/>
    </source>
</evidence>
<gene>
    <name evidence="7" type="ORF">KSF_010030</name>
</gene>
<sequence length="423" mass="46086">MSMAQQDPVEQLHDMTQSSRSIPLWRNRDFLLLMSGQGISSIGSQVSLLAFPLLALALTHSPAQAGLITALRGLPYALLGLPAGALTDRWNRKHVMILCDTGRAIALASIPIAFLLGNLSTIQLALVALIEGTLYVFFNVAETSALPHVVTKEQLTTAVGQSELLNSSSLMIGPSIGGFLYNISTTIPFLGDAISYAISALSLLFVRSQFQRERTNKPQHLREEIKEGLHWLWHHPIIRFLALLTGGLIMPCTGYGLILIVLAQGQHASTTAIGFIFAAGGVGGCFGAIVASPLQRRFGFARTIRWSVWIWALTWLFFAIAPNPLLLGILNGLSFAIVPIYMVTQYSYRLATIPDHLRGRVNSIFQLITLGSTPLGLSLTGWLLQTLGPILTVIVLFVPQFILAIAATIHKDLRYATLTDELQ</sequence>
<feature type="transmembrane region" description="Helical" evidence="6">
    <location>
        <begin position="179"/>
        <end position="206"/>
    </location>
</feature>
<dbReference type="Pfam" id="PF07690">
    <property type="entry name" value="MFS_1"/>
    <property type="match status" value="1"/>
</dbReference>
<proteinExistence type="predicted"/>
<comment type="caution">
    <text evidence="7">The sequence shown here is derived from an EMBL/GenBank/DDBJ whole genome shotgun (WGS) entry which is preliminary data.</text>
</comment>
<feature type="transmembrane region" description="Helical" evidence="6">
    <location>
        <begin position="104"/>
        <end position="130"/>
    </location>
</feature>
<feature type="transmembrane region" description="Helical" evidence="6">
    <location>
        <begin position="326"/>
        <end position="343"/>
    </location>
</feature>
<evidence type="ECO:0000256" key="1">
    <source>
        <dbReference type="ARBA" id="ARBA00004651"/>
    </source>
</evidence>
<feature type="transmembrane region" description="Helical" evidence="6">
    <location>
        <begin position="268"/>
        <end position="291"/>
    </location>
</feature>
<dbReference type="EMBL" id="BNJK01000001">
    <property type="protein sequence ID" value="GHO90955.1"/>
    <property type="molecule type" value="Genomic_DNA"/>
</dbReference>
<feature type="transmembrane region" description="Helical" evidence="6">
    <location>
        <begin position="30"/>
        <end position="57"/>
    </location>
</feature>
<keyword evidence="3 6" id="KW-0812">Transmembrane</keyword>
<name>A0A8J3N076_9CHLR</name>
<evidence type="ECO:0000313" key="8">
    <source>
        <dbReference type="Proteomes" id="UP000597444"/>
    </source>
</evidence>
<comment type="subcellular location">
    <subcellularLocation>
        <location evidence="1">Cell membrane</location>
        <topology evidence="1">Multi-pass membrane protein</topology>
    </subcellularLocation>
</comment>
<dbReference type="PANTHER" id="PTHR23513:SF6">
    <property type="entry name" value="MAJOR FACILITATOR SUPERFAMILY ASSOCIATED DOMAIN-CONTAINING PROTEIN"/>
    <property type="match status" value="1"/>
</dbReference>
<evidence type="ECO:0000256" key="2">
    <source>
        <dbReference type="ARBA" id="ARBA00022475"/>
    </source>
</evidence>
<accession>A0A8J3N076</accession>
<reference evidence="7" key="1">
    <citation type="submission" date="2020-10" db="EMBL/GenBank/DDBJ databases">
        <title>Taxonomic study of unclassified bacteria belonging to the class Ktedonobacteria.</title>
        <authorList>
            <person name="Yabe S."/>
            <person name="Wang C.M."/>
            <person name="Zheng Y."/>
            <person name="Sakai Y."/>
            <person name="Cavaletti L."/>
            <person name="Monciardini P."/>
            <person name="Donadio S."/>
        </authorList>
    </citation>
    <scope>NUCLEOTIDE SEQUENCE</scope>
    <source>
        <strain evidence="7">ID150040</strain>
    </source>
</reference>
<dbReference type="AlphaFoldDB" id="A0A8J3N076"/>
<feature type="transmembrane region" description="Helical" evidence="6">
    <location>
        <begin position="63"/>
        <end position="83"/>
    </location>
</feature>
<dbReference type="Gene3D" id="1.20.1250.20">
    <property type="entry name" value="MFS general substrate transporter like domains"/>
    <property type="match status" value="1"/>
</dbReference>
<feature type="transmembrane region" description="Helical" evidence="6">
    <location>
        <begin position="303"/>
        <end position="320"/>
    </location>
</feature>
<dbReference type="PANTHER" id="PTHR23513">
    <property type="entry name" value="INTEGRAL MEMBRANE EFFLUX PROTEIN-RELATED"/>
    <property type="match status" value="1"/>
</dbReference>
<keyword evidence="2" id="KW-1003">Cell membrane</keyword>
<feature type="transmembrane region" description="Helical" evidence="6">
    <location>
        <begin position="390"/>
        <end position="409"/>
    </location>
</feature>
<feature type="transmembrane region" description="Helical" evidence="6">
    <location>
        <begin position="364"/>
        <end position="384"/>
    </location>
</feature>
<organism evidence="7 8">
    <name type="scientific">Reticulibacter mediterranei</name>
    <dbReference type="NCBI Taxonomy" id="2778369"/>
    <lineage>
        <taxon>Bacteria</taxon>
        <taxon>Bacillati</taxon>
        <taxon>Chloroflexota</taxon>
        <taxon>Ktedonobacteria</taxon>
        <taxon>Ktedonobacterales</taxon>
        <taxon>Reticulibacteraceae</taxon>
        <taxon>Reticulibacter</taxon>
    </lineage>
</organism>
<protein>
    <submittedName>
        <fullName evidence="7">MFS transporter</fullName>
    </submittedName>
</protein>
<dbReference type="Proteomes" id="UP000597444">
    <property type="component" value="Unassembled WGS sequence"/>
</dbReference>